<dbReference type="Proteomes" id="UP000320585">
    <property type="component" value="Chromosome"/>
</dbReference>
<accession>A0A8D4UT74</accession>
<dbReference type="GO" id="GO:0016829">
    <property type="term" value="F:lyase activity"/>
    <property type="evidence" value="ECO:0007669"/>
    <property type="project" value="InterPro"/>
</dbReference>
<feature type="domain" description="MmgE/PrpD N-terminal" evidence="2">
    <location>
        <begin position="8"/>
        <end position="239"/>
    </location>
</feature>
<dbReference type="PANTHER" id="PTHR16943">
    <property type="entry name" value="2-METHYLCITRATE DEHYDRATASE-RELATED"/>
    <property type="match status" value="1"/>
</dbReference>
<dbReference type="InterPro" id="IPR042188">
    <property type="entry name" value="MmgE/PrpD_sf_2"/>
</dbReference>
<dbReference type="PANTHER" id="PTHR16943:SF8">
    <property type="entry name" value="2-METHYLCITRATE DEHYDRATASE"/>
    <property type="match status" value="1"/>
</dbReference>
<dbReference type="InterPro" id="IPR045336">
    <property type="entry name" value="MmgE_PrpD_N"/>
</dbReference>
<evidence type="ECO:0000313" key="4">
    <source>
        <dbReference type="Proteomes" id="UP000320585"/>
    </source>
</evidence>
<dbReference type="InterPro" id="IPR005656">
    <property type="entry name" value="MmgE_PrpD"/>
</dbReference>
<organism evidence="3 4">
    <name type="scientific">Dialister hominis</name>
    <dbReference type="NCBI Taxonomy" id="2582419"/>
    <lineage>
        <taxon>Bacteria</taxon>
        <taxon>Bacillati</taxon>
        <taxon>Bacillota</taxon>
        <taxon>Negativicutes</taxon>
        <taxon>Veillonellales</taxon>
        <taxon>Veillonellaceae</taxon>
        <taxon>Dialister</taxon>
    </lineage>
</organism>
<dbReference type="Gene3D" id="1.10.4100.10">
    <property type="entry name" value="2-methylcitrate dehydratase PrpD"/>
    <property type="match status" value="1"/>
</dbReference>
<keyword evidence="4" id="KW-1185">Reference proteome</keyword>
<dbReference type="InterPro" id="IPR036148">
    <property type="entry name" value="MmgE/PrpD_sf"/>
</dbReference>
<evidence type="ECO:0000313" key="3">
    <source>
        <dbReference type="EMBL" id="BBK24090.1"/>
    </source>
</evidence>
<gene>
    <name evidence="3" type="primary">yxeQ</name>
    <name evidence="3" type="ORF">Dia5BBH33_00250</name>
</gene>
<dbReference type="Pfam" id="PF03972">
    <property type="entry name" value="MmgE_PrpD_N"/>
    <property type="match status" value="1"/>
</dbReference>
<evidence type="ECO:0000256" key="1">
    <source>
        <dbReference type="ARBA" id="ARBA00006174"/>
    </source>
</evidence>
<dbReference type="InterPro" id="IPR042183">
    <property type="entry name" value="MmgE/PrpD_sf_1"/>
</dbReference>
<dbReference type="RefSeq" id="WP_287536518.1">
    <property type="nucleotide sequence ID" value="NZ_DAWEQG010000025.1"/>
</dbReference>
<dbReference type="SUPFAM" id="SSF103378">
    <property type="entry name" value="2-methylcitrate dehydratase PrpD"/>
    <property type="match status" value="1"/>
</dbReference>
<dbReference type="AlphaFoldDB" id="A0A8D4UT74"/>
<proteinExistence type="inferred from homology"/>
<dbReference type="KEGG" id="dho:Dia5BBH33_00250"/>
<protein>
    <recommendedName>
        <fullName evidence="2">MmgE/PrpD N-terminal domain-containing protein</fullName>
    </recommendedName>
</protein>
<comment type="similarity">
    <text evidence="1">Belongs to the PrpD family.</text>
</comment>
<dbReference type="EMBL" id="AP019697">
    <property type="protein sequence ID" value="BBK24090.1"/>
    <property type="molecule type" value="Genomic_DNA"/>
</dbReference>
<reference evidence="4" key="1">
    <citation type="submission" date="2019-05" db="EMBL/GenBank/DDBJ databases">
        <title>Complete genome sequencing of Dialister sp. strain 5BBH33.</title>
        <authorList>
            <person name="Sakamoto M."/>
            <person name="Murakami T."/>
            <person name="Mori H."/>
        </authorList>
    </citation>
    <scope>NUCLEOTIDE SEQUENCE [LARGE SCALE GENOMIC DNA]</scope>
    <source>
        <strain evidence="4">5BBH33</strain>
    </source>
</reference>
<evidence type="ECO:0000259" key="2">
    <source>
        <dbReference type="Pfam" id="PF03972"/>
    </source>
</evidence>
<sequence length="444" mass="48041">MDPITQELTSLILKTDVTRRPDLAEAGRRAFADYLASALAGSREEAVRRTAAFLATRKGERDILGFDVRTTPENAAFFNGFASHYLDFDDAEANLMGHFSTVIFSALLAIADPSDTFEDFLAGYTAGAETEGLLGKLVNPAHKKRGYHPTATIGPIGAAAAIARFRRLPLKEASELLSLGATESAGLGLEAGTDTKPLHSGFAARNAVFSYFLIRDCALTSSTSAFNNDDGWAAVTAGKTIAEGALSKRWLSPGELISPGLWMKKHQYCSAAIPGAAALKSLWKKGVTLDVISKVIFHFPPGKSYSLHYHAPKTGQQGRFSMEYVAWQILTKGDVDDDLFRLAKTPAAFIRALPKFGIKEDLPPAGQEVRRIIVTADTKDGRHFTEEILKPDGSPDHPFTKGDLTKKLAAASDEAYAEEMITLLSGRPSMKELLSLLSEAPRHV</sequence>
<dbReference type="Gene3D" id="3.30.1330.120">
    <property type="entry name" value="2-methylcitrate dehydratase PrpD"/>
    <property type="match status" value="1"/>
</dbReference>
<name>A0A8D4UT74_9FIRM</name>